<accession>A0A813C2G8</accession>
<sequence length="231" mass="25978">AALDCYQQQIQGAGGVGPIPDIFGDAEDYADAPEEEDEIMQDDVFNDSKPEADIAAELEQHSETMRSLHEEAKKHWLSKAENFTNARHKFHLDEEMAHTGILTKLVENDKVPPEVNAERLQELCTLEKWEDAEEEEVADMQKAFLTCVIPVADAIALFDTMHEIVLFATGKYEPTANQMKDALQRIPQSLRAGLALSRPEKYRAIKNKDWREDLGTILAVAFASLSAHWEA</sequence>
<feature type="non-terminal residue" evidence="1">
    <location>
        <position position="1"/>
    </location>
</feature>
<dbReference type="OrthoDB" id="10466157at2759"/>
<gene>
    <name evidence="1" type="ORF">SNEC2469_LOCUS32358</name>
</gene>
<reference evidence="1" key="1">
    <citation type="submission" date="2021-02" db="EMBL/GenBank/DDBJ databases">
        <authorList>
            <person name="Dougan E. K."/>
            <person name="Rhodes N."/>
            <person name="Thang M."/>
            <person name="Chan C."/>
        </authorList>
    </citation>
    <scope>NUCLEOTIDE SEQUENCE</scope>
</reference>
<keyword evidence="2" id="KW-1185">Reference proteome</keyword>
<organism evidence="1 2">
    <name type="scientific">Symbiodinium necroappetens</name>
    <dbReference type="NCBI Taxonomy" id="1628268"/>
    <lineage>
        <taxon>Eukaryota</taxon>
        <taxon>Sar</taxon>
        <taxon>Alveolata</taxon>
        <taxon>Dinophyceae</taxon>
        <taxon>Suessiales</taxon>
        <taxon>Symbiodiniaceae</taxon>
        <taxon>Symbiodinium</taxon>
    </lineage>
</organism>
<proteinExistence type="predicted"/>
<dbReference type="AlphaFoldDB" id="A0A813C2G8"/>
<dbReference type="EMBL" id="CAJNJA010081622">
    <property type="protein sequence ID" value="CAE7930441.1"/>
    <property type="molecule type" value="Genomic_DNA"/>
</dbReference>
<evidence type="ECO:0000313" key="1">
    <source>
        <dbReference type="EMBL" id="CAE7930441.1"/>
    </source>
</evidence>
<dbReference type="Proteomes" id="UP000601435">
    <property type="component" value="Unassembled WGS sequence"/>
</dbReference>
<protein>
    <submittedName>
        <fullName evidence="1">Uncharacterized protein</fullName>
    </submittedName>
</protein>
<name>A0A813C2G8_9DINO</name>
<comment type="caution">
    <text evidence="1">The sequence shown here is derived from an EMBL/GenBank/DDBJ whole genome shotgun (WGS) entry which is preliminary data.</text>
</comment>
<evidence type="ECO:0000313" key="2">
    <source>
        <dbReference type="Proteomes" id="UP000601435"/>
    </source>
</evidence>